<comment type="caution">
    <text evidence="2">The sequence shown here is derived from an EMBL/GenBank/DDBJ whole genome shotgun (WGS) entry which is preliminary data.</text>
</comment>
<dbReference type="RefSeq" id="WP_404594808.1">
    <property type="nucleotide sequence ID" value="NZ_JBIYEW010000003.1"/>
</dbReference>
<dbReference type="EMBL" id="JBIYEW010000003">
    <property type="protein sequence ID" value="MFK4639970.1"/>
    <property type="molecule type" value="Genomic_DNA"/>
</dbReference>
<name>A0ABW8N8M6_9MICC</name>
<sequence>MLPDPWLDEDTVTARLASPTLPDRAHLLELVISAVRSPSKSGILVAGEAGSGKSHMLLSLKAGLPGTMDVRTFAGSLDLEATQYGILDASIGLLGGAARDLDTGADAVTGAYTGTSGGPLPGLHVLRALTSTLGPANYLYSPPAIRRRNARRNQPARPQLVLLVDDIHFVDPASLDVLLQLIPGFGAKLVATADSRRPLPQDLYQLWEDGFMEQYLLPPFTFTEAHALCESLLGGKVQRRTSSLLAVMSGFNVGILCLAVEDARRAGLLVQREGYWTINTRAHCRWPGVVERVQAENAARPPDERLALELTALAEPIAVEVLERHCGHKAVENLLTEHHIRLLPGWPLMVRMGSWLRGEGIRLAVPRSRSLALHQRIEDPGLTLETAPSMLRWMTWTLDCGLGLPDELLLAAAPAADRPVTAELALQVASAVKAPDHLEEAGMLRARALIAEGQLAEAEPVLRYLATAGSSAEVKADAGGRLMALELLGAVHADLEAGDGAADTAARIAGEVREAERLLLSVCRRGGTGKVH</sequence>
<dbReference type="Pfam" id="PF13191">
    <property type="entry name" value="AAA_16"/>
    <property type="match status" value="1"/>
</dbReference>
<accession>A0ABW8N8M6</accession>
<dbReference type="SUPFAM" id="SSF52540">
    <property type="entry name" value="P-loop containing nucleoside triphosphate hydrolases"/>
    <property type="match status" value="1"/>
</dbReference>
<feature type="domain" description="Orc1-like AAA ATPase" evidence="1">
    <location>
        <begin position="28"/>
        <end position="182"/>
    </location>
</feature>
<gene>
    <name evidence="2" type="ORF">ABIA52_002859</name>
</gene>
<evidence type="ECO:0000313" key="3">
    <source>
        <dbReference type="Proteomes" id="UP001620520"/>
    </source>
</evidence>
<protein>
    <recommendedName>
        <fullName evidence="1">Orc1-like AAA ATPase domain-containing protein</fullName>
    </recommendedName>
</protein>
<proteinExistence type="predicted"/>
<keyword evidence="3" id="KW-1185">Reference proteome</keyword>
<reference evidence="2 3" key="1">
    <citation type="submission" date="2024-10" db="EMBL/GenBank/DDBJ databases">
        <title>Novel secondary metabolite-producing bacteria for plant disease control.</title>
        <authorList>
            <person name="Chevrette M."/>
        </authorList>
    </citation>
    <scope>NUCLEOTIDE SEQUENCE [LARGE SCALE GENOMIC DNA]</scope>
    <source>
        <strain evidence="2 3">J30 TE3557</strain>
    </source>
</reference>
<dbReference type="InterPro" id="IPR041664">
    <property type="entry name" value="AAA_16"/>
</dbReference>
<dbReference type="InterPro" id="IPR027417">
    <property type="entry name" value="P-loop_NTPase"/>
</dbReference>
<dbReference type="Proteomes" id="UP001620520">
    <property type="component" value="Unassembled WGS sequence"/>
</dbReference>
<evidence type="ECO:0000313" key="2">
    <source>
        <dbReference type="EMBL" id="MFK4639970.1"/>
    </source>
</evidence>
<organism evidence="2 3">
    <name type="scientific">Paenarthrobacter histidinolovorans</name>
    <dbReference type="NCBI Taxonomy" id="43664"/>
    <lineage>
        <taxon>Bacteria</taxon>
        <taxon>Bacillati</taxon>
        <taxon>Actinomycetota</taxon>
        <taxon>Actinomycetes</taxon>
        <taxon>Micrococcales</taxon>
        <taxon>Micrococcaceae</taxon>
        <taxon>Paenarthrobacter</taxon>
    </lineage>
</organism>
<evidence type="ECO:0000259" key="1">
    <source>
        <dbReference type="Pfam" id="PF13191"/>
    </source>
</evidence>